<name>A0A4D6KZ12_VIGUN</name>
<feature type="region of interest" description="Disordered" evidence="1">
    <location>
        <begin position="749"/>
        <end position="857"/>
    </location>
</feature>
<evidence type="ECO:0000256" key="1">
    <source>
        <dbReference type="SAM" id="MobiDB-lite"/>
    </source>
</evidence>
<dbReference type="PANTHER" id="PTHR34805:SF1">
    <property type="entry name" value="PROTEIN MODIFIER OF SNC1 1"/>
    <property type="match status" value="1"/>
</dbReference>
<feature type="compositionally biased region" description="Basic residues" evidence="1">
    <location>
        <begin position="1006"/>
        <end position="1018"/>
    </location>
</feature>
<feature type="compositionally biased region" description="Polar residues" evidence="1">
    <location>
        <begin position="821"/>
        <end position="843"/>
    </location>
</feature>
<dbReference type="InterPro" id="IPR038808">
    <property type="entry name" value="MOS1-like"/>
</dbReference>
<feature type="region of interest" description="Disordered" evidence="1">
    <location>
        <begin position="989"/>
        <end position="1035"/>
    </location>
</feature>
<feature type="compositionally biased region" description="Polar residues" evidence="1">
    <location>
        <begin position="1530"/>
        <end position="1542"/>
    </location>
</feature>
<feature type="compositionally biased region" description="Low complexity" evidence="1">
    <location>
        <begin position="1304"/>
        <end position="1317"/>
    </location>
</feature>
<feature type="compositionally biased region" description="Basic and acidic residues" evidence="1">
    <location>
        <begin position="1543"/>
        <end position="1587"/>
    </location>
</feature>
<feature type="compositionally biased region" description="Polar residues" evidence="1">
    <location>
        <begin position="1388"/>
        <end position="1411"/>
    </location>
</feature>
<feature type="compositionally biased region" description="Low complexity" evidence="1">
    <location>
        <begin position="510"/>
        <end position="525"/>
    </location>
</feature>
<dbReference type="PANTHER" id="PTHR34805">
    <property type="entry name" value="PROTEIN MODIFIER OF SNC1 1"/>
    <property type="match status" value="1"/>
</dbReference>
<feature type="region of interest" description="Disordered" evidence="1">
    <location>
        <begin position="1226"/>
        <end position="1351"/>
    </location>
</feature>
<dbReference type="Proteomes" id="UP000501690">
    <property type="component" value="Linkage Group LG2"/>
</dbReference>
<feature type="compositionally biased region" description="Basic and acidic residues" evidence="1">
    <location>
        <begin position="1417"/>
        <end position="1426"/>
    </location>
</feature>
<feature type="region of interest" description="Disordered" evidence="1">
    <location>
        <begin position="1060"/>
        <end position="1117"/>
    </location>
</feature>
<dbReference type="GO" id="GO:0040029">
    <property type="term" value="P:epigenetic regulation of gene expression"/>
    <property type="evidence" value="ECO:0007669"/>
    <property type="project" value="TreeGrafter"/>
</dbReference>
<feature type="region of interest" description="Disordered" evidence="1">
    <location>
        <begin position="1388"/>
        <end position="1597"/>
    </location>
</feature>
<feature type="compositionally biased region" description="Polar residues" evidence="1">
    <location>
        <begin position="993"/>
        <end position="1005"/>
    </location>
</feature>
<feature type="region of interest" description="Disordered" evidence="1">
    <location>
        <begin position="401"/>
        <end position="544"/>
    </location>
</feature>
<feature type="region of interest" description="Disordered" evidence="1">
    <location>
        <begin position="1187"/>
        <end position="1212"/>
    </location>
</feature>
<feature type="compositionally biased region" description="Polar residues" evidence="1">
    <location>
        <begin position="1198"/>
        <end position="1212"/>
    </location>
</feature>
<feature type="compositionally biased region" description="Basic and acidic residues" evidence="1">
    <location>
        <begin position="485"/>
        <end position="507"/>
    </location>
</feature>
<feature type="compositionally biased region" description="Basic and acidic residues" evidence="1">
    <location>
        <begin position="1272"/>
        <end position="1282"/>
    </location>
</feature>
<feature type="compositionally biased region" description="Basic and acidic residues" evidence="1">
    <location>
        <begin position="1254"/>
        <end position="1264"/>
    </location>
</feature>
<feature type="region of interest" description="Disordered" evidence="1">
    <location>
        <begin position="1"/>
        <end position="209"/>
    </location>
</feature>
<feature type="compositionally biased region" description="Polar residues" evidence="1">
    <location>
        <begin position="1503"/>
        <end position="1516"/>
    </location>
</feature>
<protein>
    <recommendedName>
        <fullName evidence="4">BAT2 N-terminal domain-containing protein</fullName>
    </recommendedName>
</protein>
<feature type="compositionally biased region" description="Polar residues" evidence="1">
    <location>
        <begin position="187"/>
        <end position="200"/>
    </location>
</feature>
<feature type="compositionally biased region" description="Polar residues" evidence="1">
    <location>
        <begin position="1480"/>
        <end position="1495"/>
    </location>
</feature>
<feature type="compositionally biased region" description="Basic and acidic residues" evidence="1">
    <location>
        <begin position="1074"/>
        <end position="1086"/>
    </location>
</feature>
<feature type="region of interest" description="Disordered" evidence="1">
    <location>
        <begin position="320"/>
        <end position="340"/>
    </location>
</feature>
<sequence>MTVLGKVAVPKPINLPSQRLENHGLDPNVEIVPKGTLSWGSRSSSSTSNAWGSSSLSPNADGGGSSPSHLSGRPSSGGSGTRPSTAGSDRVLEPTANSWGTNSRPSSASGVLSKNQSSLTSLRPRSAETRPGSSQLSRFAEPLTENSGAWNAARTTEKLGVTQPKNEEFSLSSGDFPTLGSDKDKSVLNSELQDPNSQAHPDSPSELRKEINETTVIDDTVNANIKGESVNSWRRDYQVYNEEGVRPGIEKWQGNSQLFPNAGIPPQHYEAWHGPPVNNPQGCVWFRGPPSGPPFGNPVTPSGFPMEPFPYYRPHMPPAGLANPPSVPPPGAGPRGHHKNGDVYRPHIADAFIRPGIPMRPGFYPGSMAYEGYYSPPMGYCNANERDVPFMGMAAGPPPVFNRYSNQNPPEPGNAHGRSAGYGNAGKQLTSEQVESGHPPDTAGPYRVLLKQQPESDGRNESTNFEDPEKTNAAYVDGRGQPRMTVRENEQRSNYRKNEEMDQRTMTRGEVSSQTSENQVSSSSVIKGRTPESSGNTKFDDNSARKLEGVASDMLEISHKPSAPKDASLIQKIEGLNAKARDNSSARIREEQRSKFHTSNAAIDHVENTVRADVFPARTHATEIVNPAHQEMGAAGAGKNFESLSSSGKATSRQSAHGMQGRGDHRNKGRSNNQDADGWRKKSVVEDSSALSGVQLEASNVLVGDHQISVQTYDRSGSYNQARHFGESVQTWSDSGDSHAQRAKMKELAKQRTRQLQEEEEERTRKQKAKALAKLDELNKRSQAGDGPTQKEYITNPQMQEEEEEWTRKQKASAFAKLDELNNQSQAPDGSTQKESVTNSAIQNKREELQPSESKTTAVNSAVNCNVMCQINEPSISRVEKSPVLPGEPTVKTLRSSVQDPIMKQNQVVALHHDINNADATNPLHAHNNVASKQKRMSYKQKQNLPFEKTSSDKVVSTTSTALKVENDARIDVSLSSGGVTNEIGSACGSDLPMNSTAVVESSANPKKKNIRNSKNKQKHEETSTQAVLPIPKETHLFKSSVEGDKSKASDFELEQGVLQPAQPLSKDPNQFPEQHRYSSNEESHGKQNSQWKSQHSRRLPRNMQTNRPAEKSHGTDAVMWAPVKPLNKSEIMDELVDKSKTEAVNPVKNEQQVHNSKNKRAEMERYIPKPVAKEMAQQGNILQVASSSSQSLTSDSITRVDSGSQGPQVIQHTNPVVGKVGFGMESKIRDGRHTKQGKAYGSWRQRNMTESTTVHDELDHDSNSELNVQKPTEHHHDHKSEVSFVKGGQTKHLSDTGEIDGPNNSNSNDSAAWASAPVKDHAATGRGRWAPFRGHKGAGGNREVDNKRNSWEADKVETLISSSEHGQPDVGMASKENRVVGERLMSQWQPKSQASNNHRGNLTSDQNVSSVVVGGNKRDPTHDGESLPVSGGKSSNAHVPQPFPDQPVFEKAKAGEAPHFINQEGKKERRNAPSKRQHYSPNLASVTSVEQAPTSADLLQDQRPSSGSGKNVNQNRFRRGHESHGNLKPPTQDNRHYNQPTNRERQGPSMHHEYHPLGPYDDGKSDNFERPKNGNHGERRFRERGSTHSRRGGGNSYGRQGVFFLSSFRGHNPINCASILSRAFRARSDEDGVPVFVGGWGHKRVSWIEFPVVDCYFSSVSD</sequence>
<keyword evidence="3" id="KW-1185">Reference proteome</keyword>
<organism evidence="2 3">
    <name type="scientific">Vigna unguiculata</name>
    <name type="common">Cowpea</name>
    <dbReference type="NCBI Taxonomy" id="3917"/>
    <lineage>
        <taxon>Eukaryota</taxon>
        <taxon>Viridiplantae</taxon>
        <taxon>Streptophyta</taxon>
        <taxon>Embryophyta</taxon>
        <taxon>Tracheophyta</taxon>
        <taxon>Spermatophyta</taxon>
        <taxon>Magnoliopsida</taxon>
        <taxon>eudicotyledons</taxon>
        <taxon>Gunneridae</taxon>
        <taxon>Pentapetalae</taxon>
        <taxon>rosids</taxon>
        <taxon>fabids</taxon>
        <taxon>Fabales</taxon>
        <taxon>Fabaceae</taxon>
        <taxon>Papilionoideae</taxon>
        <taxon>50 kb inversion clade</taxon>
        <taxon>NPAAA clade</taxon>
        <taxon>indigoferoid/millettioid clade</taxon>
        <taxon>Phaseoleae</taxon>
        <taxon>Vigna</taxon>
    </lineage>
</organism>
<dbReference type="EMBL" id="CP039346">
    <property type="protein sequence ID" value="QCD81049.1"/>
    <property type="molecule type" value="Genomic_DNA"/>
</dbReference>
<evidence type="ECO:0000313" key="2">
    <source>
        <dbReference type="EMBL" id="QCD81049.1"/>
    </source>
</evidence>
<accession>A0A4D6KZ12</accession>
<feature type="compositionally biased region" description="Polar residues" evidence="1">
    <location>
        <begin position="95"/>
        <end position="123"/>
    </location>
</feature>
<evidence type="ECO:0008006" key="4">
    <source>
        <dbReference type="Google" id="ProtNLM"/>
    </source>
</evidence>
<evidence type="ECO:0000313" key="3">
    <source>
        <dbReference type="Proteomes" id="UP000501690"/>
    </source>
</evidence>
<proteinExistence type="predicted"/>
<feature type="region of interest" description="Disordered" evidence="1">
    <location>
        <begin position="638"/>
        <end position="684"/>
    </location>
</feature>
<feature type="compositionally biased region" description="Low complexity" evidence="1">
    <location>
        <begin position="36"/>
        <end position="57"/>
    </location>
</feature>
<feature type="compositionally biased region" description="Polar residues" evidence="1">
    <location>
        <begin position="642"/>
        <end position="657"/>
    </location>
</feature>
<feature type="compositionally biased region" description="Low complexity" evidence="1">
    <location>
        <begin position="1187"/>
        <end position="1197"/>
    </location>
</feature>
<gene>
    <name evidence="2" type="ORF">DEO72_LG2g1373</name>
</gene>
<reference evidence="2 3" key="1">
    <citation type="submission" date="2019-04" db="EMBL/GenBank/DDBJ databases">
        <title>An improved genome assembly and genetic linkage map for asparagus bean, Vigna unguiculata ssp. sesquipedialis.</title>
        <authorList>
            <person name="Xia Q."/>
            <person name="Zhang R."/>
            <person name="Dong Y."/>
        </authorList>
    </citation>
    <scope>NUCLEOTIDE SEQUENCE [LARGE SCALE GENOMIC DNA]</scope>
    <source>
        <tissue evidence="2">Leaf</tissue>
    </source>
</reference>